<dbReference type="KEGG" id="mlr:MELLADRAFT_109299"/>
<dbReference type="PROSITE" id="PS50158">
    <property type="entry name" value="ZF_CCHC"/>
    <property type="match status" value="1"/>
</dbReference>
<dbReference type="Gene3D" id="4.10.60.10">
    <property type="entry name" value="Zinc finger, CCHC-type"/>
    <property type="match status" value="1"/>
</dbReference>
<name>F4RW10_MELLP</name>
<keyword evidence="1" id="KW-0507">mRNA processing</keyword>
<evidence type="ECO:0000313" key="4">
    <source>
        <dbReference type="EMBL" id="EGG03453.1"/>
    </source>
</evidence>
<organism evidence="5">
    <name type="scientific">Melampsora larici-populina (strain 98AG31 / pathotype 3-4-7)</name>
    <name type="common">Poplar leaf rust fungus</name>
    <dbReference type="NCBI Taxonomy" id="747676"/>
    <lineage>
        <taxon>Eukaryota</taxon>
        <taxon>Fungi</taxon>
        <taxon>Dikarya</taxon>
        <taxon>Basidiomycota</taxon>
        <taxon>Pucciniomycotina</taxon>
        <taxon>Pucciniomycetes</taxon>
        <taxon>Pucciniales</taxon>
        <taxon>Melampsoraceae</taxon>
        <taxon>Melampsora</taxon>
    </lineage>
</organism>
<evidence type="ECO:0000259" key="3">
    <source>
        <dbReference type="PROSITE" id="PS50158"/>
    </source>
</evidence>
<dbReference type="InParanoid" id="F4RW10"/>
<keyword evidence="5" id="KW-1185">Reference proteome</keyword>
<dbReference type="SUPFAM" id="SSF57756">
    <property type="entry name" value="Retrovirus zinc finger-like domains"/>
    <property type="match status" value="1"/>
</dbReference>
<dbReference type="GO" id="GO:0003676">
    <property type="term" value="F:nucleic acid binding"/>
    <property type="evidence" value="ECO:0007669"/>
    <property type="project" value="InterPro"/>
</dbReference>
<dbReference type="InterPro" id="IPR001878">
    <property type="entry name" value="Znf_CCHC"/>
</dbReference>
<keyword evidence="2" id="KW-0863">Zinc-finger</keyword>
<dbReference type="GO" id="GO:0008270">
    <property type="term" value="F:zinc ion binding"/>
    <property type="evidence" value="ECO:0007669"/>
    <property type="project" value="UniProtKB-KW"/>
</dbReference>
<dbReference type="VEuPathDB" id="FungiDB:MELLADRAFT_109299"/>
<sequence>MDIPDCRQSEINPIALPDTAVAEVKQGQDMCYWCGGFGHMQNVCPSRRAKLARTARPYKDWRLLAGVRKLYSINVLWPTTPVPVPVPVPVPAPAPAPAVVEEVQDNGTTGDNGPQNLGVPNIEVQEEVEIAVVENGIDVEVGQAFIGDNTLVPAVIEDDLETVAIAQPNTATQVIANEDYEYNIGISEEELAEFLTIDTELPRGRKRPRVTCDFSQSV</sequence>
<protein>
    <recommendedName>
        <fullName evidence="3">CCHC-type domain-containing protein</fullName>
    </recommendedName>
</protein>
<dbReference type="OrthoDB" id="2519003at2759"/>
<evidence type="ECO:0000256" key="2">
    <source>
        <dbReference type="PROSITE-ProRule" id="PRU00047"/>
    </source>
</evidence>
<keyword evidence="2" id="KW-0862">Zinc</keyword>
<proteinExistence type="predicted"/>
<evidence type="ECO:0000256" key="1">
    <source>
        <dbReference type="ARBA" id="ARBA00022664"/>
    </source>
</evidence>
<feature type="domain" description="CCHC-type" evidence="3">
    <location>
        <begin position="31"/>
        <end position="46"/>
    </location>
</feature>
<evidence type="ECO:0000313" key="5">
    <source>
        <dbReference type="Proteomes" id="UP000001072"/>
    </source>
</evidence>
<accession>F4RW10</accession>
<keyword evidence="2" id="KW-0479">Metal-binding</keyword>
<dbReference type="Proteomes" id="UP000001072">
    <property type="component" value="Unassembled WGS sequence"/>
</dbReference>
<dbReference type="InterPro" id="IPR036875">
    <property type="entry name" value="Znf_CCHC_sf"/>
</dbReference>
<dbReference type="AlphaFoldDB" id="F4RW10"/>
<dbReference type="GO" id="GO:0006397">
    <property type="term" value="P:mRNA processing"/>
    <property type="evidence" value="ECO:0007669"/>
    <property type="project" value="UniProtKB-KW"/>
</dbReference>
<gene>
    <name evidence="4" type="ORF">MELLADRAFT_109299</name>
</gene>
<dbReference type="EMBL" id="GL883124">
    <property type="protein sequence ID" value="EGG03453.1"/>
    <property type="molecule type" value="Genomic_DNA"/>
</dbReference>
<dbReference type="RefSeq" id="XP_007413247.1">
    <property type="nucleotide sequence ID" value="XM_007413185.1"/>
</dbReference>
<dbReference type="GeneID" id="18923723"/>
<reference evidence="5" key="1">
    <citation type="journal article" date="2011" name="Proc. Natl. Acad. Sci. U.S.A.">
        <title>Obligate biotrophy features unraveled by the genomic analysis of rust fungi.</title>
        <authorList>
            <person name="Duplessis S."/>
            <person name="Cuomo C.A."/>
            <person name="Lin Y.-C."/>
            <person name="Aerts A."/>
            <person name="Tisserant E."/>
            <person name="Veneault-Fourrey C."/>
            <person name="Joly D.L."/>
            <person name="Hacquard S."/>
            <person name="Amselem J."/>
            <person name="Cantarel B.L."/>
            <person name="Chiu R."/>
            <person name="Coutinho P.M."/>
            <person name="Feau N."/>
            <person name="Field M."/>
            <person name="Frey P."/>
            <person name="Gelhaye E."/>
            <person name="Goldberg J."/>
            <person name="Grabherr M.G."/>
            <person name="Kodira C.D."/>
            <person name="Kohler A."/>
            <person name="Kuees U."/>
            <person name="Lindquist E.A."/>
            <person name="Lucas S.M."/>
            <person name="Mago R."/>
            <person name="Mauceli E."/>
            <person name="Morin E."/>
            <person name="Murat C."/>
            <person name="Pangilinan J.L."/>
            <person name="Park R."/>
            <person name="Pearson M."/>
            <person name="Quesneville H."/>
            <person name="Rouhier N."/>
            <person name="Sakthikumar S."/>
            <person name="Salamov A.A."/>
            <person name="Schmutz J."/>
            <person name="Selles B."/>
            <person name="Shapiro H."/>
            <person name="Tanguay P."/>
            <person name="Tuskan G.A."/>
            <person name="Henrissat B."/>
            <person name="Van de Peer Y."/>
            <person name="Rouze P."/>
            <person name="Ellis J.G."/>
            <person name="Dodds P.N."/>
            <person name="Schein J.E."/>
            <person name="Zhong S."/>
            <person name="Hamelin R.C."/>
            <person name="Grigoriev I.V."/>
            <person name="Szabo L.J."/>
            <person name="Martin F."/>
        </authorList>
    </citation>
    <scope>NUCLEOTIDE SEQUENCE [LARGE SCALE GENOMIC DNA]</scope>
    <source>
        <strain evidence="5">98AG31 / pathotype 3-4-7</strain>
    </source>
</reference>
<dbReference type="HOGENOM" id="CLU_1267154_0_0_1"/>